<name>A0A921EQ14_9ACTN</name>
<reference evidence="2" key="2">
    <citation type="submission" date="2021-09" db="EMBL/GenBank/DDBJ databases">
        <authorList>
            <person name="Gilroy R."/>
        </authorList>
    </citation>
    <scope>NUCLEOTIDE SEQUENCE</scope>
    <source>
        <strain evidence="2">ChiGjej3B3-7470</strain>
    </source>
</reference>
<dbReference type="EMBL" id="DYZF01000282">
    <property type="protein sequence ID" value="HJE52503.1"/>
    <property type="molecule type" value="Genomic_DNA"/>
</dbReference>
<protein>
    <submittedName>
        <fullName evidence="2">Uncharacterized protein</fullName>
    </submittedName>
</protein>
<dbReference type="Proteomes" id="UP000712713">
    <property type="component" value="Unassembled WGS sequence"/>
</dbReference>
<evidence type="ECO:0000313" key="3">
    <source>
        <dbReference type="Proteomes" id="UP000712713"/>
    </source>
</evidence>
<feature type="compositionally biased region" description="Acidic residues" evidence="1">
    <location>
        <begin position="70"/>
        <end position="82"/>
    </location>
</feature>
<dbReference type="AlphaFoldDB" id="A0A921EQ14"/>
<reference evidence="2" key="1">
    <citation type="journal article" date="2021" name="PeerJ">
        <title>Extensive microbial diversity within the chicken gut microbiome revealed by metagenomics and culture.</title>
        <authorList>
            <person name="Gilroy R."/>
            <person name="Ravi A."/>
            <person name="Getino M."/>
            <person name="Pursley I."/>
            <person name="Horton D.L."/>
            <person name="Alikhan N.F."/>
            <person name="Baker D."/>
            <person name="Gharbi K."/>
            <person name="Hall N."/>
            <person name="Watson M."/>
            <person name="Adriaenssens E.M."/>
            <person name="Foster-Nyarko E."/>
            <person name="Jarju S."/>
            <person name="Secka A."/>
            <person name="Antonio M."/>
            <person name="Oren A."/>
            <person name="Chaudhuri R.R."/>
            <person name="La Ragione R."/>
            <person name="Hildebrand F."/>
            <person name="Pallen M.J."/>
        </authorList>
    </citation>
    <scope>NUCLEOTIDE SEQUENCE</scope>
    <source>
        <strain evidence="2">ChiGjej3B3-7470</strain>
    </source>
</reference>
<evidence type="ECO:0000313" key="2">
    <source>
        <dbReference type="EMBL" id="HJE52503.1"/>
    </source>
</evidence>
<evidence type="ECO:0000256" key="1">
    <source>
        <dbReference type="SAM" id="MobiDB-lite"/>
    </source>
</evidence>
<feature type="region of interest" description="Disordered" evidence="1">
    <location>
        <begin position="54"/>
        <end position="97"/>
    </location>
</feature>
<comment type="caution">
    <text evidence="2">The sequence shown here is derived from an EMBL/GenBank/DDBJ whole genome shotgun (WGS) entry which is preliminary data.</text>
</comment>
<proteinExistence type="predicted"/>
<gene>
    <name evidence="2" type="ORF">K8V15_11110</name>
</gene>
<sequence>MTDDTFDQLDADLDGVEDAATLEEMGDQNRPYGEVTSEDLSAQDLIDDGADLATTLDDSSSEVGLAPVDQEIEMERDEEETLDDRLAQEEPDPFPSG</sequence>
<accession>A0A921EQ14</accession>
<organism evidence="2 3">
    <name type="scientific">Tessaracoccus flavescens</name>
    <dbReference type="NCBI Taxonomy" id="399497"/>
    <lineage>
        <taxon>Bacteria</taxon>
        <taxon>Bacillati</taxon>
        <taxon>Actinomycetota</taxon>
        <taxon>Actinomycetes</taxon>
        <taxon>Propionibacteriales</taxon>
        <taxon>Propionibacteriaceae</taxon>
        <taxon>Tessaracoccus</taxon>
    </lineage>
</organism>